<dbReference type="Proteomes" id="UP001153620">
    <property type="component" value="Chromosome 1"/>
</dbReference>
<feature type="region of interest" description="Disordered" evidence="1">
    <location>
        <begin position="302"/>
        <end position="322"/>
    </location>
</feature>
<dbReference type="PANTHER" id="PTHR19991:SF2">
    <property type="entry name" value="GH08893P"/>
    <property type="match status" value="1"/>
</dbReference>
<dbReference type="Gene3D" id="3.40.30.10">
    <property type="entry name" value="Glutaredoxin"/>
    <property type="match status" value="2"/>
</dbReference>
<keyword evidence="2" id="KW-1133">Transmembrane helix</keyword>
<evidence type="ECO:0000313" key="5">
    <source>
        <dbReference type="EMBL" id="CAG9797940.1"/>
    </source>
</evidence>
<dbReference type="InterPro" id="IPR036249">
    <property type="entry name" value="Thioredoxin-like_sf"/>
</dbReference>
<reference evidence="5" key="2">
    <citation type="submission" date="2022-10" db="EMBL/GenBank/DDBJ databases">
        <authorList>
            <consortium name="ENA_rothamsted_submissions"/>
            <consortium name="culmorum"/>
            <person name="King R."/>
        </authorList>
    </citation>
    <scope>NUCLEOTIDE SEQUENCE</scope>
</reference>
<evidence type="ECO:0000256" key="3">
    <source>
        <dbReference type="SAM" id="SignalP"/>
    </source>
</evidence>
<organism evidence="5 6">
    <name type="scientific">Chironomus riparius</name>
    <dbReference type="NCBI Taxonomy" id="315576"/>
    <lineage>
        <taxon>Eukaryota</taxon>
        <taxon>Metazoa</taxon>
        <taxon>Ecdysozoa</taxon>
        <taxon>Arthropoda</taxon>
        <taxon>Hexapoda</taxon>
        <taxon>Insecta</taxon>
        <taxon>Pterygota</taxon>
        <taxon>Neoptera</taxon>
        <taxon>Endopterygota</taxon>
        <taxon>Diptera</taxon>
        <taxon>Nematocera</taxon>
        <taxon>Chironomoidea</taxon>
        <taxon>Chironomidae</taxon>
        <taxon>Chironominae</taxon>
        <taxon>Chironomus</taxon>
    </lineage>
</organism>
<proteinExistence type="predicted"/>
<accession>A0A9N9RJK6</accession>
<dbReference type="InterPro" id="IPR013766">
    <property type="entry name" value="Thioredoxin_domain"/>
</dbReference>
<dbReference type="AlphaFoldDB" id="A0A9N9RJK6"/>
<feature type="signal peptide" evidence="3">
    <location>
        <begin position="1"/>
        <end position="17"/>
    </location>
</feature>
<feature type="chain" id="PRO_5040406103" description="Thioredoxin domain-containing protein" evidence="3">
    <location>
        <begin position="18"/>
        <end position="322"/>
    </location>
</feature>
<dbReference type="EMBL" id="OU895877">
    <property type="protein sequence ID" value="CAG9797940.1"/>
    <property type="molecule type" value="Genomic_DNA"/>
</dbReference>
<evidence type="ECO:0000256" key="1">
    <source>
        <dbReference type="SAM" id="MobiDB-lite"/>
    </source>
</evidence>
<evidence type="ECO:0000313" key="6">
    <source>
        <dbReference type="Proteomes" id="UP001153620"/>
    </source>
</evidence>
<evidence type="ECO:0000256" key="2">
    <source>
        <dbReference type="SAM" id="Phobius"/>
    </source>
</evidence>
<sequence length="322" mass="37043">MIFKLLILIITISCINSSPLNTVSDDTLLDNIRESKYVLILFAKKNCGQDCKYEQSVVALKEEFENTFNDAKILKVENSQLVRLYNPIKKDPCLVFLRQGVPLIYDENDPDSTEDIFNFFSEHREPIVKELDDTNFEHLTQASTGATTGDWFVQFYDNSCIDCQRLQAQWETVGAKLKIRLNVARVNRITKGILTAKRFRVDTSPVFVLIRQGKFYRYNLKKYDIESFVGFASSWFKNVGAEKVKVPASQFDSLIDGIVGKLKEMPNVKELALNEYPIVFYSVAALFVIFVLLKLFKKNPQATQTEQKKEEKTAKKNVKKEK</sequence>
<keyword evidence="2" id="KW-0812">Transmembrane</keyword>
<feature type="domain" description="Thioredoxin" evidence="4">
    <location>
        <begin position="128"/>
        <end position="214"/>
    </location>
</feature>
<protein>
    <recommendedName>
        <fullName evidence="4">Thioredoxin domain-containing protein</fullName>
    </recommendedName>
</protein>
<dbReference type="PANTHER" id="PTHR19991">
    <property type="entry name" value="L 2 01289"/>
    <property type="match status" value="1"/>
</dbReference>
<dbReference type="OrthoDB" id="72053at2759"/>
<keyword evidence="6" id="KW-1185">Reference proteome</keyword>
<feature type="transmembrane region" description="Helical" evidence="2">
    <location>
        <begin position="278"/>
        <end position="296"/>
    </location>
</feature>
<dbReference type="CDD" id="cd02947">
    <property type="entry name" value="TRX_family"/>
    <property type="match status" value="1"/>
</dbReference>
<dbReference type="SUPFAM" id="SSF52833">
    <property type="entry name" value="Thioredoxin-like"/>
    <property type="match status" value="2"/>
</dbReference>
<name>A0A9N9RJK6_9DIPT</name>
<dbReference type="Pfam" id="PF00085">
    <property type="entry name" value="Thioredoxin"/>
    <property type="match status" value="1"/>
</dbReference>
<dbReference type="CDD" id="cd02961">
    <property type="entry name" value="PDI_a_family"/>
    <property type="match status" value="1"/>
</dbReference>
<gene>
    <name evidence="5" type="ORF">CHIRRI_LOCUS926</name>
</gene>
<keyword evidence="3" id="KW-0732">Signal</keyword>
<keyword evidence="2" id="KW-0472">Membrane</keyword>
<evidence type="ECO:0000259" key="4">
    <source>
        <dbReference type="Pfam" id="PF00085"/>
    </source>
</evidence>
<reference evidence="5" key="1">
    <citation type="submission" date="2022-01" db="EMBL/GenBank/DDBJ databases">
        <authorList>
            <person name="King R."/>
        </authorList>
    </citation>
    <scope>NUCLEOTIDE SEQUENCE</scope>
</reference>